<dbReference type="GO" id="GO:0004601">
    <property type="term" value="F:peroxidase activity"/>
    <property type="evidence" value="ECO:0007669"/>
    <property type="project" value="UniProtKB-KW"/>
</dbReference>
<dbReference type="InterPro" id="IPR036102">
    <property type="entry name" value="OsmC/Ohrsf"/>
</dbReference>
<protein>
    <submittedName>
        <fullName evidence="1">OsmC family protein</fullName>
        <ecNumber evidence="1">1.11.1.-</ecNumber>
    </submittedName>
</protein>
<dbReference type="RefSeq" id="WP_344725203.1">
    <property type="nucleotide sequence ID" value="NZ_BAAAUS010000030.1"/>
</dbReference>
<dbReference type="InterPro" id="IPR052924">
    <property type="entry name" value="OsmC/Ohr_hydroprdx_reductase"/>
</dbReference>
<organism evidence="1 2">
    <name type="scientific">Pseudonocardia yunnanensis</name>
    <dbReference type="NCBI Taxonomy" id="58107"/>
    <lineage>
        <taxon>Bacteria</taxon>
        <taxon>Bacillati</taxon>
        <taxon>Actinomycetota</taxon>
        <taxon>Actinomycetes</taxon>
        <taxon>Pseudonocardiales</taxon>
        <taxon>Pseudonocardiaceae</taxon>
        <taxon>Pseudonocardia</taxon>
    </lineage>
</organism>
<dbReference type="EC" id="1.11.1.-" evidence="1"/>
<keyword evidence="1" id="KW-0575">Peroxidase</keyword>
<dbReference type="Proteomes" id="UP001597114">
    <property type="component" value="Unassembled WGS sequence"/>
</dbReference>
<keyword evidence="2" id="KW-1185">Reference proteome</keyword>
<proteinExistence type="predicted"/>
<dbReference type="InterPro" id="IPR003718">
    <property type="entry name" value="OsmC/Ohr_fam"/>
</dbReference>
<gene>
    <name evidence="1" type="ORF">ACFSJD_34240</name>
</gene>
<evidence type="ECO:0000313" key="1">
    <source>
        <dbReference type="EMBL" id="MFD1522598.1"/>
    </source>
</evidence>
<reference evidence="2" key="1">
    <citation type="journal article" date="2019" name="Int. J. Syst. Evol. Microbiol.">
        <title>The Global Catalogue of Microorganisms (GCM) 10K type strain sequencing project: providing services to taxonomists for standard genome sequencing and annotation.</title>
        <authorList>
            <consortium name="The Broad Institute Genomics Platform"/>
            <consortium name="The Broad Institute Genome Sequencing Center for Infectious Disease"/>
            <person name="Wu L."/>
            <person name="Ma J."/>
        </authorList>
    </citation>
    <scope>NUCLEOTIDE SEQUENCE [LARGE SCALE GENOMIC DNA]</scope>
    <source>
        <strain evidence="2">CCM 7043</strain>
    </source>
</reference>
<name>A0ABW4F4W4_9PSEU</name>
<comment type="caution">
    <text evidence="1">The sequence shown here is derived from an EMBL/GenBank/DDBJ whole genome shotgun (WGS) entry which is preliminary data.</text>
</comment>
<dbReference type="PANTHER" id="PTHR35368:SF1">
    <property type="entry name" value="HYDROPEROXIDE REDUCTASE"/>
    <property type="match status" value="1"/>
</dbReference>
<dbReference type="SUPFAM" id="SSF82784">
    <property type="entry name" value="OsmC-like"/>
    <property type="match status" value="1"/>
</dbReference>
<evidence type="ECO:0000313" key="2">
    <source>
        <dbReference type="Proteomes" id="UP001597114"/>
    </source>
</evidence>
<sequence length="185" mass="19442">MTENEMIDPLAVEATIDAVHSDPKIARVTFSVVGEWAGGFRIDSTTGQLRQGAATDVTRTGRFAMSSDEPTSLLGTDTAASPGEYIAQALVGCYTATLVASAAAERIAVRSMTVGVEIDFDVRGFLGLETDAPVGASEVRVQVTLDAPGHGPEELRELIALVESRSPIRDTLVRAVPVATTLQIA</sequence>
<keyword evidence="1" id="KW-0560">Oxidoreductase</keyword>
<dbReference type="Gene3D" id="3.30.300.20">
    <property type="match status" value="1"/>
</dbReference>
<dbReference type="InterPro" id="IPR015946">
    <property type="entry name" value="KH_dom-like_a/b"/>
</dbReference>
<accession>A0ABW4F4W4</accession>
<dbReference type="EMBL" id="JBHUCO010000046">
    <property type="protein sequence ID" value="MFD1522598.1"/>
    <property type="molecule type" value="Genomic_DNA"/>
</dbReference>
<dbReference type="PANTHER" id="PTHR35368">
    <property type="entry name" value="HYDROPEROXIDE REDUCTASE"/>
    <property type="match status" value="1"/>
</dbReference>
<dbReference type="Pfam" id="PF02566">
    <property type="entry name" value="OsmC"/>
    <property type="match status" value="1"/>
</dbReference>